<sequence>MLLDHQCIVFPAWPFAFPTTVGATLVQRLQHRFFTGSPGCSRQRAQDVIGFCQSLHHYYSYYDRFNSGARLSVRGS</sequence>
<dbReference type="AlphaFoldDB" id="A0A8R1ICZ9"/>
<reference evidence="2" key="1">
    <citation type="submission" date="2010-08" db="EMBL/GenBank/DDBJ databases">
        <authorList>
            <consortium name="Caenorhabditis japonica Sequencing Consortium"/>
            <person name="Wilson R.K."/>
        </authorList>
    </citation>
    <scope>NUCLEOTIDE SEQUENCE [LARGE SCALE GENOMIC DNA]</scope>
    <source>
        <strain evidence="2">DF5081</strain>
    </source>
</reference>
<dbReference type="Proteomes" id="UP000005237">
    <property type="component" value="Unassembled WGS sequence"/>
</dbReference>
<organism evidence="1 2">
    <name type="scientific">Caenorhabditis japonica</name>
    <dbReference type="NCBI Taxonomy" id="281687"/>
    <lineage>
        <taxon>Eukaryota</taxon>
        <taxon>Metazoa</taxon>
        <taxon>Ecdysozoa</taxon>
        <taxon>Nematoda</taxon>
        <taxon>Chromadorea</taxon>
        <taxon>Rhabditida</taxon>
        <taxon>Rhabditina</taxon>
        <taxon>Rhabditomorpha</taxon>
        <taxon>Rhabditoidea</taxon>
        <taxon>Rhabditidae</taxon>
        <taxon>Peloderinae</taxon>
        <taxon>Caenorhabditis</taxon>
    </lineage>
</organism>
<dbReference type="EnsemblMetazoa" id="CJA31972.1">
    <property type="protein sequence ID" value="CJA31972.1"/>
    <property type="gene ID" value="WBGene00207819"/>
</dbReference>
<proteinExistence type="predicted"/>
<protein>
    <submittedName>
        <fullName evidence="1">Uncharacterized protein</fullName>
    </submittedName>
</protein>
<evidence type="ECO:0000313" key="1">
    <source>
        <dbReference type="EnsemblMetazoa" id="CJA31972.1"/>
    </source>
</evidence>
<keyword evidence="2" id="KW-1185">Reference proteome</keyword>
<reference evidence="1" key="2">
    <citation type="submission" date="2022-06" db="UniProtKB">
        <authorList>
            <consortium name="EnsemblMetazoa"/>
        </authorList>
    </citation>
    <scope>IDENTIFICATION</scope>
    <source>
        <strain evidence="1">DF5081</strain>
    </source>
</reference>
<accession>A0A8R1ICZ9</accession>
<name>A0A8R1ICZ9_CAEJA</name>
<evidence type="ECO:0000313" key="2">
    <source>
        <dbReference type="Proteomes" id="UP000005237"/>
    </source>
</evidence>